<evidence type="ECO:0000313" key="1">
    <source>
        <dbReference type="EMBL" id="KGF72093.1"/>
    </source>
</evidence>
<dbReference type="STRING" id="1497020.DO97_12130"/>
<reference evidence="1 2" key="1">
    <citation type="journal article" date="2014" name="Mol. Ecol.">
        <title>Evolution of Synechococcus.</title>
        <authorList>
            <person name="Dvorak P."/>
            <person name="Casamatta D."/>
            <person name="Hasler P."/>
            <person name="Poulickova A."/>
            <person name="Ondrej V."/>
            <person name="Sanges R."/>
        </authorList>
    </citation>
    <scope>NUCLEOTIDE SEQUENCE [LARGE SCALE GENOMIC DNA]</scope>
    <source>
        <strain evidence="1 2">CAUP A 1101</strain>
    </source>
</reference>
<keyword evidence="2" id="KW-1185">Reference proteome</keyword>
<gene>
    <name evidence="1" type="ORF">DO97_12130</name>
</gene>
<dbReference type="EMBL" id="JJML01000037">
    <property type="protein sequence ID" value="KGF72093.1"/>
    <property type="molecule type" value="Genomic_DNA"/>
</dbReference>
<dbReference type="AlphaFoldDB" id="A0A098TMN4"/>
<proteinExistence type="predicted"/>
<accession>A0A098TMN4</accession>
<dbReference type="Proteomes" id="UP000030170">
    <property type="component" value="Unassembled WGS sequence"/>
</dbReference>
<name>A0A098TMN4_9CYAN</name>
<organism evidence="1 2">
    <name type="scientific">Neosynechococcus sphagnicola sy1</name>
    <dbReference type="NCBI Taxonomy" id="1497020"/>
    <lineage>
        <taxon>Bacteria</taxon>
        <taxon>Bacillati</taxon>
        <taxon>Cyanobacteriota</taxon>
        <taxon>Cyanophyceae</taxon>
        <taxon>Neosynechococcales</taxon>
        <taxon>Neosynechococcaceae</taxon>
        <taxon>Neosynechococcus</taxon>
    </lineage>
</organism>
<protein>
    <submittedName>
        <fullName evidence="1">Uncharacterized protein</fullName>
    </submittedName>
</protein>
<comment type="caution">
    <text evidence="1">The sequence shown here is derived from an EMBL/GenBank/DDBJ whole genome shotgun (WGS) entry which is preliminary data.</text>
</comment>
<sequence length="89" mass="9879">MTQLSDQPNAVDQFQIPGLPLAVYRELAAHLQQVVGVSVVLVPQSSEQFDYSQSQVASLQIEYAITANPIARCQVEPILAYYRDHYAGE</sequence>
<evidence type="ECO:0000313" key="2">
    <source>
        <dbReference type="Proteomes" id="UP000030170"/>
    </source>
</evidence>